<keyword evidence="1" id="KW-0812">Transmembrane</keyword>
<organism evidence="2 3">
    <name type="scientific">Blastococcus mobilis</name>
    <dbReference type="NCBI Taxonomy" id="1938746"/>
    <lineage>
        <taxon>Bacteria</taxon>
        <taxon>Bacillati</taxon>
        <taxon>Actinomycetota</taxon>
        <taxon>Actinomycetes</taxon>
        <taxon>Geodermatophilales</taxon>
        <taxon>Geodermatophilaceae</taxon>
        <taxon>Blastococcus</taxon>
    </lineage>
</organism>
<evidence type="ECO:0000313" key="2">
    <source>
        <dbReference type="EMBL" id="SNR97386.1"/>
    </source>
</evidence>
<evidence type="ECO:0000313" key="3">
    <source>
        <dbReference type="Proteomes" id="UP000198403"/>
    </source>
</evidence>
<reference evidence="2 3" key="1">
    <citation type="submission" date="2017-06" db="EMBL/GenBank/DDBJ databases">
        <authorList>
            <person name="Kim H.J."/>
            <person name="Triplett B.A."/>
        </authorList>
    </citation>
    <scope>NUCLEOTIDE SEQUENCE [LARGE SCALE GENOMIC DNA]</scope>
    <source>
        <strain evidence="2 3">DSM 44272</strain>
    </source>
</reference>
<dbReference type="Proteomes" id="UP000198403">
    <property type="component" value="Unassembled WGS sequence"/>
</dbReference>
<accession>A0A239ANW5</accession>
<keyword evidence="1" id="KW-0472">Membrane</keyword>
<evidence type="ECO:0000256" key="1">
    <source>
        <dbReference type="SAM" id="Phobius"/>
    </source>
</evidence>
<name>A0A239ANW5_9ACTN</name>
<dbReference type="EMBL" id="FZNO01000052">
    <property type="protein sequence ID" value="SNR97386.1"/>
    <property type="molecule type" value="Genomic_DNA"/>
</dbReference>
<dbReference type="RefSeq" id="WP_089339018.1">
    <property type="nucleotide sequence ID" value="NZ_FZNO01000052.1"/>
</dbReference>
<feature type="transmembrane region" description="Helical" evidence="1">
    <location>
        <begin position="6"/>
        <end position="24"/>
    </location>
</feature>
<protein>
    <submittedName>
        <fullName evidence="2">Uncharacterized protein</fullName>
    </submittedName>
</protein>
<keyword evidence="1" id="KW-1133">Transmembrane helix</keyword>
<gene>
    <name evidence="2" type="ORF">SAMN06272737_1521</name>
</gene>
<proteinExistence type="predicted"/>
<sequence>MIGYALLPLLAIAAMEIGATIRWWRYLAFLRWLVDAQGDAGALDHAALPTVAFHVSQAANRLSDWPPMTKLITRKNHLAGTGAHEPGPR</sequence>
<keyword evidence="3" id="KW-1185">Reference proteome</keyword>
<dbReference type="AlphaFoldDB" id="A0A239ANW5"/>